<evidence type="ECO:0000259" key="2">
    <source>
        <dbReference type="Pfam" id="PF07905"/>
    </source>
</evidence>
<dbReference type="InterPro" id="IPR041522">
    <property type="entry name" value="CdaR_GGDEF"/>
</dbReference>
<evidence type="ECO:0000259" key="4">
    <source>
        <dbReference type="Pfam" id="PF17853"/>
    </source>
</evidence>
<reference evidence="5 6" key="1">
    <citation type="journal article" date="2003" name="Int. J. Syst. Evol. Microbiol.">
        <title>Bacillus nealsonii sp. nov., isolated from a spacecraft-assembly facility, whose spores are gamma-radiation resistant.</title>
        <authorList>
            <person name="Venkateswaran K."/>
            <person name="Kempf M."/>
            <person name="Chen F."/>
            <person name="Satomi M."/>
            <person name="Nicholson W."/>
            <person name="Kern R."/>
        </authorList>
    </citation>
    <scope>NUCLEOTIDE SEQUENCE [LARGE SCALE GENOMIC DNA]</scope>
    <source>
        <strain evidence="5 6">FO-92</strain>
    </source>
</reference>
<dbReference type="PANTHER" id="PTHR33744:SF1">
    <property type="entry name" value="DNA-BINDING TRANSCRIPTIONAL ACTIVATOR ADER"/>
    <property type="match status" value="1"/>
</dbReference>
<dbReference type="Proteomes" id="UP000233375">
    <property type="component" value="Unassembled WGS sequence"/>
</dbReference>
<dbReference type="Pfam" id="PF07905">
    <property type="entry name" value="PucR"/>
    <property type="match status" value="1"/>
</dbReference>
<dbReference type="Pfam" id="PF13556">
    <property type="entry name" value="HTH_30"/>
    <property type="match status" value="1"/>
</dbReference>
<dbReference type="AlphaFoldDB" id="A0A2N0YXR1"/>
<dbReference type="InterPro" id="IPR012914">
    <property type="entry name" value="PucR_dom"/>
</dbReference>
<gene>
    <name evidence="5" type="ORF">CWS01_18895</name>
</gene>
<comment type="caution">
    <text evidence="5">The sequence shown here is derived from an EMBL/GenBank/DDBJ whole genome shotgun (WGS) entry which is preliminary data.</text>
</comment>
<protein>
    <submittedName>
        <fullName evidence="5">PucR family transcriptional regulator</fullName>
    </submittedName>
</protein>
<dbReference type="InterPro" id="IPR025736">
    <property type="entry name" value="PucR_C-HTH_dom"/>
</dbReference>
<proteinExistence type="inferred from homology"/>
<comment type="similarity">
    <text evidence="1">Belongs to the CdaR family.</text>
</comment>
<evidence type="ECO:0000259" key="3">
    <source>
        <dbReference type="Pfam" id="PF13556"/>
    </source>
</evidence>
<evidence type="ECO:0000313" key="6">
    <source>
        <dbReference type="Proteomes" id="UP000233375"/>
    </source>
</evidence>
<organism evidence="5 6">
    <name type="scientific">Niallia nealsonii</name>
    <dbReference type="NCBI Taxonomy" id="115979"/>
    <lineage>
        <taxon>Bacteria</taxon>
        <taxon>Bacillati</taxon>
        <taxon>Bacillota</taxon>
        <taxon>Bacilli</taxon>
        <taxon>Bacillales</taxon>
        <taxon>Bacillaceae</taxon>
        <taxon>Niallia</taxon>
    </lineage>
</organism>
<dbReference type="PANTHER" id="PTHR33744">
    <property type="entry name" value="CARBOHYDRATE DIACID REGULATOR"/>
    <property type="match status" value="1"/>
</dbReference>
<feature type="domain" description="CdaR GGDEF-like" evidence="4">
    <location>
        <begin position="290"/>
        <end position="421"/>
    </location>
</feature>
<sequence length="540" mass="62459">MKLIDILKKPLFQNFHVLAGKSGLNKQIKNITMMDAPDILHYLHENDFLVTTAYHLKDDPASITELVQTMHKQKCTALGIKTKRFLNDIPKEAIEYANEYGFPILEIPLEISLGEIVNASLQYILDQRTTELTTAFEIHRKFTQDVLKGKGIKKLIDDLSAMIGQKVLLFDQHFHIHLSSQSKYPIENQISLLHSQGFQLLLGKKSHTCFTIRHTEETVCIFPIPTHIGKPAYLVILGHIPIHDQSLLLIIEQATNVLSFELMREYTVKQYAKRARNEFFINLVDSTFTSKEEIENRAKEFHLKSEQPFITVLGKIDQEGKQKSFTQYQLETEYIYEFLETEINKAPFLVHLFIKGDMCILLVEVEETSHEIDSAIIPYLKDIQTYVSNIFKKTISFGISNISHHLINIPKTYIEAVSAIHTGQLSGNQQFIQVHRPKDVSEILRIVPTKDLQEFYDHIFQGFTVNHQLEEEQILLNTLSVYLETHCQISETAKRLFVHRNTVIYRLEKCEEILGRSLKDADTTFHLRLAFRIKTILQTQ</sequence>
<feature type="domain" description="Purine catabolism PurC-like" evidence="2">
    <location>
        <begin position="5"/>
        <end position="124"/>
    </location>
</feature>
<feature type="domain" description="PucR C-terminal helix-turn-helix" evidence="3">
    <location>
        <begin position="475"/>
        <end position="533"/>
    </location>
</feature>
<evidence type="ECO:0000313" key="5">
    <source>
        <dbReference type="EMBL" id="PKG22040.1"/>
    </source>
</evidence>
<dbReference type="InterPro" id="IPR051448">
    <property type="entry name" value="CdaR-like_regulators"/>
</dbReference>
<dbReference type="RefSeq" id="WP_101178768.1">
    <property type="nucleotide sequence ID" value="NZ_PISE01000047.1"/>
</dbReference>
<keyword evidence="6" id="KW-1185">Reference proteome</keyword>
<accession>A0A2N0YXR1</accession>
<dbReference type="Pfam" id="PF17853">
    <property type="entry name" value="GGDEF_2"/>
    <property type="match status" value="1"/>
</dbReference>
<dbReference type="Gene3D" id="1.10.10.2840">
    <property type="entry name" value="PucR C-terminal helix-turn-helix domain"/>
    <property type="match status" value="1"/>
</dbReference>
<dbReference type="EMBL" id="PISE01000047">
    <property type="protein sequence ID" value="PKG22040.1"/>
    <property type="molecule type" value="Genomic_DNA"/>
</dbReference>
<name>A0A2N0YXR1_9BACI</name>
<dbReference type="OrthoDB" id="142218at2"/>
<evidence type="ECO:0000256" key="1">
    <source>
        <dbReference type="ARBA" id="ARBA00006754"/>
    </source>
</evidence>
<dbReference type="InterPro" id="IPR042070">
    <property type="entry name" value="PucR_C-HTH_sf"/>
</dbReference>